<dbReference type="Pfam" id="PF13091">
    <property type="entry name" value="PLDc_2"/>
    <property type="match status" value="2"/>
</dbReference>
<evidence type="ECO:0000256" key="6">
    <source>
        <dbReference type="ARBA" id="ARBA00023098"/>
    </source>
</evidence>
<dbReference type="SUPFAM" id="SSF56024">
    <property type="entry name" value="Phospholipase D/nuclease"/>
    <property type="match status" value="2"/>
</dbReference>
<organism evidence="8 9">
    <name type="scientific">Solihabitans fulvus</name>
    <dbReference type="NCBI Taxonomy" id="1892852"/>
    <lineage>
        <taxon>Bacteria</taxon>
        <taxon>Bacillati</taxon>
        <taxon>Actinomycetota</taxon>
        <taxon>Actinomycetes</taxon>
        <taxon>Pseudonocardiales</taxon>
        <taxon>Pseudonocardiaceae</taxon>
        <taxon>Solihabitans</taxon>
    </lineage>
</organism>
<proteinExistence type="inferred from homology"/>
<feature type="domain" description="PLD phosphodiesterase" evidence="7">
    <location>
        <begin position="122"/>
        <end position="149"/>
    </location>
</feature>
<evidence type="ECO:0000256" key="3">
    <source>
        <dbReference type="ARBA" id="ARBA00012027"/>
    </source>
</evidence>
<evidence type="ECO:0000256" key="5">
    <source>
        <dbReference type="ARBA" id="ARBA00022963"/>
    </source>
</evidence>
<gene>
    <name evidence="8" type="ORF">F0L68_17760</name>
</gene>
<dbReference type="Proteomes" id="UP000323454">
    <property type="component" value="Unassembled WGS sequence"/>
</dbReference>
<dbReference type="PROSITE" id="PS50035">
    <property type="entry name" value="PLD"/>
    <property type="match status" value="1"/>
</dbReference>
<dbReference type="GO" id="GO:0006793">
    <property type="term" value="P:phosphorus metabolic process"/>
    <property type="evidence" value="ECO:0007669"/>
    <property type="project" value="UniProtKB-ARBA"/>
</dbReference>
<name>A0A5B2XC59_9PSEU</name>
<dbReference type="EC" id="3.1.4.4" evidence="3"/>
<sequence>MTDPVSVTFLRDVQHGGAPDQPAQVAAALAAFVTAATTSVDVAIYDFRLTAALAGPVVAALTAAADRGLVVRVAYDAGKPVDGTVSTFAEVGADPAPAGTADWLWQAFGNTGVELQAVVAPSGKLMHDKYVIRDRTAVWTGSTNFTDDAWSRQENNIVQLADPALGEAYGVDFDELWETGGTSGTGRGDLGDTVVGDATVAWSFSPGEGKQIDADLAALADAATERLVIGSMVLTSHSVLAALADAVDRGVAVSGIFDGGQMGPIANRWTDPTVLANWATVSDQLVSKPSTPYTPTGPHDFMHLKVLVSDNTVATGSFNFSANATGNAENQLRITSAAIADAYAAYIGLIVETYGP</sequence>
<dbReference type="SMART" id="SM00155">
    <property type="entry name" value="PLDc"/>
    <property type="match status" value="2"/>
</dbReference>
<evidence type="ECO:0000259" key="7">
    <source>
        <dbReference type="PROSITE" id="PS50035"/>
    </source>
</evidence>
<dbReference type="RefSeq" id="WP_149850701.1">
    <property type="nucleotide sequence ID" value="NZ_VUOB01000029.1"/>
</dbReference>
<keyword evidence="9" id="KW-1185">Reference proteome</keyword>
<dbReference type="Gene3D" id="3.30.870.10">
    <property type="entry name" value="Endonuclease Chain A"/>
    <property type="match status" value="2"/>
</dbReference>
<dbReference type="OrthoDB" id="9765044at2"/>
<accession>A0A5B2XC59</accession>
<dbReference type="GO" id="GO:0016891">
    <property type="term" value="F:RNA endonuclease activity producing 5'-phosphomonoesters, hydrolytic mechanism"/>
    <property type="evidence" value="ECO:0007669"/>
    <property type="project" value="TreeGrafter"/>
</dbReference>
<keyword evidence="5" id="KW-0442">Lipid degradation</keyword>
<dbReference type="GO" id="GO:0004630">
    <property type="term" value="F:phospholipase D activity"/>
    <property type="evidence" value="ECO:0007669"/>
    <property type="project" value="UniProtKB-EC"/>
</dbReference>
<evidence type="ECO:0000256" key="1">
    <source>
        <dbReference type="ARBA" id="ARBA00000798"/>
    </source>
</evidence>
<reference evidence="8 9" key="2">
    <citation type="submission" date="2019-09" db="EMBL/GenBank/DDBJ databases">
        <authorList>
            <person name="Jin C."/>
        </authorList>
    </citation>
    <scope>NUCLEOTIDE SEQUENCE [LARGE SCALE GENOMIC DNA]</scope>
    <source>
        <strain evidence="8 9">AN110305</strain>
    </source>
</reference>
<evidence type="ECO:0000256" key="4">
    <source>
        <dbReference type="ARBA" id="ARBA00022801"/>
    </source>
</evidence>
<evidence type="ECO:0000313" key="9">
    <source>
        <dbReference type="Proteomes" id="UP000323454"/>
    </source>
</evidence>
<dbReference type="AlphaFoldDB" id="A0A5B2XC59"/>
<protein>
    <recommendedName>
        <fullName evidence="3">phospholipase D</fullName>
        <ecNumber evidence="3">3.1.4.4</ecNumber>
    </recommendedName>
</protein>
<keyword evidence="6" id="KW-0443">Lipid metabolism</keyword>
<comment type="similarity">
    <text evidence="2">Belongs to the phospholipase D family.</text>
</comment>
<evidence type="ECO:0000256" key="2">
    <source>
        <dbReference type="ARBA" id="ARBA00008664"/>
    </source>
</evidence>
<dbReference type="PANTHER" id="PTHR43856:SF1">
    <property type="entry name" value="MITOCHONDRIAL CARDIOLIPIN HYDROLASE"/>
    <property type="match status" value="1"/>
</dbReference>
<dbReference type="GO" id="GO:0016042">
    <property type="term" value="P:lipid catabolic process"/>
    <property type="evidence" value="ECO:0007669"/>
    <property type="project" value="UniProtKB-KW"/>
</dbReference>
<dbReference type="InterPro" id="IPR001736">
    <property type="entry name" value="PLipase_D/transphosphatidylase"/>
</dbReference>
<keyword evidence="4" id="KW-0378">Hydrolase</keyword>
<dbReference type="InterPro" id="IPR025202">
    <property type="entry name" value="PLD-like_dom"/>
</dbReference>
<evidence type="ECO:0000313" key="8">
    <source>
        <dbReference type="EMBL" id="KAA2261298.1"/>
    </source>
</evidence>
<comment type="catalytic activity">
    <reaction evidence="1">
        <text>a 1,2-diacyl-sn-glycero-3-phosphocholine + H2O = a 1,2-diacyl-sn-glycero-3-phosphate + choline + H(+)</text>
        <dbReference type="Rhea" id="RHEA:14445"/>
        <dbReference type="ChEBI" id="CHEBI:15354"/>
        <dbReference type="ChEBI" id="CHEBI:15377"/>
        <dbReference type="ChEBI" id="CHEBI:15378"/>
        <dbReference type="ChEBI" id="CHEBI:57643"/>
        <dbReference type="ChEBI" id="CHEBI:58608"/>
        <dbReference type="EC" id="3.1.4.4"/>
    </reaction>
</comment>
<dbReference type="EMBL" id="VUOB01000029">
    <property type="protein sequence ID" value="KAA2261298.1"/>
    <property type="molecule type" value="Genomic_DNA"/>
</dbReference>
<dbReference type="InterPro" id="IPR051406">
    <property type="entry name" value="PLD_domain"/>
</dbReference>
<reference evidence="8 9" key="1">
    <citation type="submission" date="2019-09" db="EMBL/GenBank/DDBJ databases">
        <title>Goodfellowia gen. nov., a new genus of the Pseudonocardineae related to Actinoalloteichus, containing Goodfellowia coeruleoviolacea gen. nov., comb. nov. gen. nov., comb. nov.</title>
        <authorList>
            <person name="Labeda D."/>
        </authorList>
    </citation>
    <scope>NUCLEOTIDE SEQUENCE [LARGE SCALE GENOMIC DNA]</scope>
    <source>
        <strain evidence="8 9">AN110305</strain>
    </source>
</reference>
<comment type="caution">
    <text evidence="8">The sequence shown here is derived from an EMBL/GenBank/DDBJ whole genome shotgun (WGS) entry which is preliminary data.</text>
</comment>
<dbReference type="PANTHER" id="PTHR43856">
    <property type="entry name" value="CARDIOLIPIN HYDROLASE"/>
    <property type="match status" value="1"/>
</dbReference>